<accession>X0TGG7</accession>
<feature type="non-terminal residue" evidence="1">
    <location>
        <position position="1"/>
    </location>
</feature>
<gene>
    <name evidence="1" type="ORF">S01H1_15664</name>
</gene>
<proteinExistence type="predicted"/>
<protein>
    <submittedName>
        <fullName evidence="1">Uncharacterized protein</fullName>
    </submittedName>
</protein>
<dbReference type="EMBL" id="BARS01008186">
    <property type="protein sequence ID" value="GAF75175.1"/>
    <property type="molecule type" value="Genomic_DNA"/>
</dbReference>
<name>X0TGG7_9ZZZZ</name>
<dbReference type="AlphaFoldDB" id="X0TGG7"/>
<reference evidence="1" key="1">
    <citation type="journal article" date="2014" name="Front. Microbiol.">
        <title>High frequency of phylogenetically diverse reductive dehalogenase-homologous genes in deep subseafloor sedimentary metagenomes.</title>
        <authorList>
            <person name="Kawai M."/>
            <person name="Futagami T."/>
            <person name="Toyoda A."/>
            <person name="Takaki Y."/>
            <person name="Nishi S."/>
            <person name="Hori S."/>
            <person name="Arai W."/>
            <person name="Tsubouchi T."/>
            <person name="Morono Y."/>
            <person name="Uchiyama I."/>
            <person name="Ito T."/>
            <person name="Fujiyama A."/>
            <person name="Inagaki F."/>
            <person name="Takami H."/>
        </authorList>
    </citation>
    <scope>NUCLEOTIDE SEQUENCE</scope>
    <source>
        <strain evidence="1">Expedition CK06-06</strain>
    </source>
</reference>
<sequence>DDKDALLAAAGTATDRKLYRPASTQPAEQTYANTTKYQGSGCGDSIIVYFNLIESSIKVAIGR</sequence>
<organism evidence="1">
    <name type="scientific">marine sediment metagenome</name>
    <dbReference type="NCBI Taxonomy" id="412755"/>
    <lineage>
        <taxon>unclassified sequences</taxon>
        <taxon>metagenomes</taxon>
        <taxon>ecological metagenomes</taxon>
    </lineage>
</organism>
<evidence type="ECO:0000313" key="1">
    <source>
        <dbReference type="EMBL" id="GAF75175.1"/>
    </source>
</evidence>
<comment type="caution">
    <text evidence="1">The sequence shown here is derived from an EMBL/GenBank/DDBJ whole genome shotgun (WGS) entry which is preliminary data.</text>
</comment>